<feature type="compositionally biased region" description="Polar residues" evidence="1">
    <location>
        <begin position="72"/>
        <end position="90"/>
    </location>
</feature>
<dbReference type="GO" id="GO:0042795">
    <property type="term" value="P:snRNA transcription by RNA polymerase II"/>
    <property type="evidence" value="ECO:0000318"/>
    <property type="project" value="GO_Central"/>
</dbReference>
<dbReference type="PANTHER" id="PTHR14633:SF3">
    <property type="entry name" value="LITTLE ELONGATION COMPLEX SUBUNIT 2"/>
    <property type="match status" value="1"/>
</dbReference>
<evidence type="ECO:0000256" key="1">
    <source>
        <dbReference type="SAM" id="MobiDB-lite"/>
    </source>
</evidence>
<dbReference type="PANTHER" id="PTHR14633">
    <property type="entry name" value="LITTLE ELONGATION COMPLEX SUBUNIT 2"/>
    <property type="match status" value="1"/>
</dbReference>
<dbReference type="KEGG" id="spu:115927510"/>
<feature type="region of interest" description="Disordered" evidence="1">
    <location>
        <begin position="630"/>
        <end position="811"/>
    </location>
</feature>
<feature type="compositionally biased region" description="Basic and acidic residues" evidence="1">
    <location>
        <begin position="652"/>
        <end position="709"/>
    </location>
</feature>
<proteinExistence type="predicted"/>
<feature type="compositionally biased region" description="Basic and acidic residues" evidence="1">
    <location>
        <begin position="32"/>
        <end position="52"/>
    </location>
</feature>
<feature type="region of interest" description="Disordered" evidence="1">
    <location>
        <begin position="424"/>
        <end position="456"/>
    </location>
</feature>
<feature type="compositionally biased region" description="Low complexity" evidence="1">
    <location>
        <begin position="634"/>
        <end position="649"/>
    </location>
</feature>
<dbReference type="RefSeq" id="XP_030849397.1">
    <property type="nucleotide sequence ID" value="XM_030993537.1"/>
</dbReference>
<dbReference type="OrthoDB" id="6288737at2759"/>
<name>A0A7M7PBU7_STRPU</name>
<dbReference type="AlphaFoldDB" id="A0A7M7PBU7"/>
<dbReference type="GO" id="GO:0045945">
    <property type="term" value="P:positive regulation of transcription by RNA polymerase III"/>
    <property type="evidence" value="ECO:0000318"/>
    <property type="project" value="GO_Central"/>
</dbReference>
<dbReference type="InParanoid" id="A0A7M7PBU7"/>
<dbReference type="EnsemblMetazoa" id="XM_030993537">
    <property type="protein sequence ID" value="XP_030849397"/>
    <property type="gene ID" value="LOC115927510"/>
</dbReference>
<organism evidence="2 3">
    <name type="scientific">Strongylocentrotus purpuratus</name>
    <name type="common">Purple sea urchin</name>
    <dbReference type="NCBI Taxonomy" id="7668"/>
    <lineage>
        <taxon>Eukaryota</taxon>
        <taxon>Metazoa</taxon>
        <taxon>Echinodermata</taxon>
        <taxon>Eleutherozoa</taxon>
        <taxon>Echinozoa</taxon>
        <taxon>Echinoidea</taxon>
        <taxon>Euechinoidea</taxon>
        <taxon>Echinacea</taxon>
        <taxon>Camarodonta</taxon>
        <taxon>Echinidea</taxon>
        <taxon>Strongylocentrotidae</taxon>
        <taxon>Strongylocentrotus</taxon>
    </lineage>
</organism>
<protein>
    <submittedName>
        <fullName evidence="2">Uncharacterized protein</fullName>
    </submittedName>
</protein>
<evidence type="ECO:0000313" key="2">
    <source>
        <dbReference type="EnsemblMetazoa" id="XP_030849397"/>
    </source>
</evidence>
<dbReference type="Proteomes" id="UP000007110">
    <property type="component" value="Unassembled WGS sequence"/>
</dbReference>
<reference evidence="3" key="1">
    <citation type="submission" date="2015-02" db="EMBL/GenBank/DDBJ databases">
        <title>Genome sequencing for Strongylocentrotus purpuratus.</title>
        <authorList>
            <person name="Murali S."/>
            <person name="Liu Y."/>
            <person name="Vee V."/>
            <person name="English A."/>
            <person name="Wang M."/>
            <person name="Skinner E."/>
            <person name="Han Y."/>
            <person name="Muzny D.M."/>
            <person name="Worley K.C."/>
            <person name="Gibbs R.A."/>
        </authorList>
    </citation>
    <scope>NUCLEOTIDE SEQUENCE</scope>
</reference>
<feature type="compositionally biased region" description="Basic residues" evidence="1">
    <location>
        <begin position="755"/>
        <end position="764"/>
    </location>
</feature>
<feature type="compositionally biased region" description="Basic residues" evidence="1">
    <location>
        <begin position="727"/>
        <end position="736"/>
    </location>
</feature>
<feature type="region of interest" description="Disordered" evidence="1">
    <location>
        <begin position="23"/>
        <end position="118"/>
    </location>
</feature>
<keyword evidence="3" id="KW-1185">Reference proteome</keyword>
<feature type="compositionally biased region" description="Basic and acidic residues" evidence="1">
    <location>
        <begin position="779"/>
        <end position="811"/>
    </location>
</feature>
<reference evidence="2" key="2">
    <citation type="submission" date="2021-01" db="UniProtKB">
        <authorList>
            <consortium name="EnsemblMetazoa"/>
        </authorList>
    </citation>
    <scope>IDENTIFICATION</scope>
</reference>
<dbReference type="GeneID" id="115927510"/>
<evidence type="ECO:0000313" key="3">
    <source>
        <dbReference type="Proteomes" id="UP000007110"/>
    </source>
</evidence>
<feature type="region of interest" description="Disordered" evidence="1">
    <location>
        <begin position="606"/>
        <end position="625"/>
    </location>
</feature>
<dbReference type="GO" id="GO:0042796">
    <property type="term" value="P:snRNA transcription by RNA polymerase III"/>
    <property type="evidence" value="ECO:0000318"/>
    <property type="project" value="GO_Central"/>
</dbReference>
<feature type="region of interest" description="Disordered" evidence="1">
    <location>
        <begin position="513"/>
        <end position="540"/>
    </location>
</feature>
<feature type="compositionally biased region" description="Polar residues" evidence="1">
    <location>
        <begin position="513"/>
        <end position="538"/>
    </location>
</feature>
<feature type="compositionally biased region" description="Basic and acidic residues" evidence="1">
    <location>
        <begin position="438"/>
        <end position="456"/>
    </location>
</feature>
<sequence length="811" mass="90448">MGEDDDDDDVFFTEEDYEMFSLSRTHNVRARRHEETKASKNWRDVVAKEKEKKQSKKQPKQAKITNPPKEPITQQQNPPSAATPNLSSKKPPSAAAHDNLSSTKKPKPKAAGNVYSLLSPDPKVRYPTFSRLTLAQHKKFLELQAKYGSKGARVTTSKQSAEHQQWRQLGAQIYQDQQDFNSFAEYIANNQPESYISLPTGAAKYLKDSLKRNLERVESLPRHYAVLQTVTLNPGVPLPSDPTLQRIGSPVFVGKPTELVVPPLEDRKVILKTSGTECENLSEVQEDKTNQNNCQKLAEVYKADIVLSAGSFFTLVNNHAPLYEHQWEIPLEVKERPTGKVAFIEEPLMRHLYYPHNASGLYHNLVLKQMLTTGGNEKYCKTSDRTEEDVLEGIMLEKLDTTLPEEPETEEDVDEFGSMSLTDLETFGSDLRSPTSKAPEKEERTEESKVELGVECEGKETSDVVKVEDSSIMISEQTTADCRNAVDCRKSLGGDDVKMEFLDDTKLSNSGNISLDRSLSSEDTIQGSLDSSAQNENNSGDEKEALILAAASKKKVVKVVIPRRSTSINDDADLATDEACVVQSQELQDKLDITMEDGDEENLNTFQESQHKPDVRLMSDSSDDGHNLVIMMESDAGSSPSASRDGPSSKGPEIKGPEIKGKSAEETTLQIRDKDQEDMVKEEEIVEGDQRQDDVKPEPNKAMVEHIAKDAQTNGKPDEEVPDGRIATRRSSRIRKQSSSDGNTSAGQVEEVPVKKKRGRPRKQPGKEEQTASTVVNKGRKDNDENPVTEHEISPKVWLVDRMKREKTVGL</sequence>
<accession>A0A7M7PBU7</accession>